<dbReference type="GO" id="GO:0032259">
    <property type="term" value="P:methylation"/>
    <property type="evidence" value="ECO:0007669"/>
    <property type="project" value="UniProtKB-KW"/>
</dbReference>
<evidence type="ECO:0000313" key="4">
    <source>
        <dbReference type="Proteomes" id="UP001203004"/>
    </source>
</evidence>
<evidence type="ECO:0000256" key="1">
    <source>
        <dbReference type="ARBA" id="ARBA00022679"/>
    </source>
</evidence>
<dbReference type="Proteomes" id="UP001203004">
    <property type="component" value="Unassembled WGS sequence"/>
</dbReference>
<keyword evidence="4" id="KW-1185">Reference proteome</keyword>
<evidence type="ECO:0000259" key="2">
    <source>
        <dbReference type="Pfam" id="PF08241"/>
    </source>
</evidence>
<dbReference type="InterPro" id="IPR013216">
    <property type="entry name" value="Methyltransf_11"/>
</dbReference>
<dbReference type="InterPro" id="IPR050447">
    <property type="entry name" value="Erg6_SMT_methyltransf"/>
</dbReference>
<dbReference type="PANTHER" id="PTHR44068">
    <property type="entry name" value="ZGC:194242"/>
    <property type="match status" value="1"/>
</dbReference>
<dbReference type="GO" id="GO:0008168">
    <property type="term" value="F:methyltransferase activity"/>
    <property type="evidence" value="ECO:0007669"/>
    <property type="project" value="UniProtKB-KW"/>
</dbReference>
<organism evidence="3 4">
    <name type="scientific">Sporolactobacillus mangiferae</name>
    <dbReference type="NCBI Taxonomy" id="2940498"/>
    <lineage>
        <taxon>Bacteria</taxon>
        <taxon>Bacillati</taxon>
        <taxon>Bacillota</taxon>
        <taxon>Bacilli</taxon>
        <taxon>Bacillales</taxon>
        <taxon>Sporolactobacillaceae</taxon>
        <taxon>Sporolactobacillus</taxon>
    </lineage>
</organism>
<accession>A0ABT0M695</accession>
<dbReference type="InterPro" id="IPR029063">
    <property type="entry name" value="SAM-dependent_MTases_sf"/>
</dbReference>
<name>A0ABT0M695_9BACL</name>
<feature type="domain" description="Methyltransferase type 11" evidence="2">
    <location>
        <begin position="42"/>
        <end position="136"/>
    </location>
</feature>
<dbReference type="Gene3D" id="3.40.50.150">
    <property type="entry name" value="Vaccinia Virus protein VP39"/>
    <property type="match status" value="1"/>
</dbReference>
<gene>
    <name evidence="3" type="ORF">M3N64_00215</name>
</gene>
<dbReference type="Pfam" id="PF08241">
    <property type="entry name" value="Methyltransf_11"/>
    <property type="match status" value="1"/>
</dbReference>
<protein>
    <submittedName>
        <fullName evidence="3">Class I SAM-dependent methyltransferase</fullName>
    </submittedName>
</protein>
<dbReference type="SUPFAM" id="SSF53335">
    <property type="entry name" value="S-adenosyl-L-methionine-dependent methyltransferases"/>
    <property type="match status" value="1"/>
</dbReference>
<proteinExistence type="predicted"/>
<keyword evidence="3" id="KW-0489">Methyltransferase</keyword>
<dbReference type="RefSeq" id="WP_249094473.1">
    <property type="nucleotide sequence ID" value="NZ_JAMAST010000001.1"/>
</dbReference>
<dbReference type="EMBL" id="JAMAST010000001">
    <property type="protein sequence ID" value="MCL1630380.1"/>
    <property type="molecule type" value="Genomic_DNA"/>
</dbReference>
<sequence length="243" mass="27067">MKNRKYIDFLAKLAVDHAHPGGIGLTETLVSRLLIQSGCRVLDVGCGTGGTAVYLSEKAGARVTGVDLHPVMVEQAKKRASASSVSPRILQGSAEKLPFTSESFDCILSESVTAFTNVKRSLPEYYRVLIPGGQLAAIEMTLNYPLDVQNKQAIKTVYGVDDVRTEEEWITAWKDAGFSGIRSFRANEFQNHSKDSMPTYHLTTKIDDEAIEMWLKHMQTMAQYKDVLSYRIFIMKKPVSAKK</sequence>
<dbReference type="CDD" id="cd02440">
    <property type="entry name" value="AdoMet_MTases"/>
    <property type="match status" value="1"/>
</dbReference>
<keyword evidence="1" id="KW-0808">Transferase</keyword>
<evidence type="ECO:0000313" key="3">
    <source>
        <dbReference type="EMBL" id="MCL1630380.1"/>
    </source>
</evidence>
<reference evidence="3 4" key="1">
    <citation type="submission" date="2022-05" db="EMBL/GenBank/DDBJ databases">
        <title>Sporolactobacillus sp nov CPB3-1, isolated from tree bark (Mangifera indica L.).</title>
        <authorList>
            <person name="Phuengjayaem S."/>
            <person name="Tanasupawat S."/>
        </authorList>
    </citation>
    <scope>NUCLEOTIDE SEQUENCE [LARGE SCALE GENOMIC DNA]</scope>
    <source>
        <strain evidence="3 4">CPB3-1</strain>
    </source>
</reference>
<dbReference type="PANTHER" id="PTHR44068:SF11">
    <property type="entry name" value="GERANYL DIPHOSPHATE 2-C-METHYLTRANSFERASE"/>
    <property type="match status" value="1"/>
</dbReference>
<comment type="caution">
    <text evidence="3">The sequence shown here is derived from an EMBL/GenBank/DDBJ whole genome shotgun (WGS) entry which is preliminary data.</text>
</comment>